<dbReference type="GO" id="GO:0030288">
    <property type="term" value="C:outer membrane-bounded periplasmic space"/>
    <property type="evidence" value="ECO:0007669"/>
    <property type="project" value="TreeGrafter"/>
</dbReference>
<keyword evidence="2" id="KW-0732">Signal</keyword>
<feature type="signal peptide" evidence="2">
    <location>
        <begin position="1"/>
        <end position="26"/>
    </location>
</feature>
<dbReference type="Proteomes" id="UP000537775">
    <property type="component" value="Unassembled WGS sequence"/>
</dbReference>
<dbReference type="InterPro" id="IPR025997">
    <property type="entry name" value="SBP_2_dom"/>
</dbReference>
<organism evidence="4 5">
    <name type="scientific">Microbacterium thalassium</name>
    <dbReference type="NCBI Taxonomy" id="362649"/>
    <lineage>
        <taxon>Bacteria</taxon>
        <taxon>Bacillati</taxon>
        <taxon>Actinomycetota</taxon>
        <taxon>Actinomycetes</taxon>
        <taxon>Micrococcales</taxon>
        <taxon>Microbacteriaceae</taxon>
        <taxon>Microbacterium</taxon>
    </lineage>
</organism>
<dbReference type="AlphaFoldDB" id="A0A7X0FP55"/>
<evidence type="ECO:0000256" key="1">
    <source>
        <dbReference type="ARBA" id="ARBA00004196"/>
    </source>
</evidence>
<gene>
    <name evidence="4" type="ORF">HD594_000849</name>
</gene>
<dbReference type="NCBIfam" id="TIGR02637">
    <property type="entry name" value="RhaS"/>
    <property type="match status" value="1"/>
</dbReference>
<dbReference type="SUPFAM" id="SSF53822">
    <property type="entry name" value="Periplasmic binding protein-like I"/>
    <property type="match status" value="1"/>
</dbReference>
<reference evidence="4 5" key="1">
    <citation type="submission" date="2020-08" db="EMBL/GenBank/DDBJ databases">
        <title>Sequencing the genomes of 1000 actinobacteria strains.</title>
        <authorList>
            <person name="Klenk H.-P."/>
        </authorList>
    </citation>
    <scope>NUCLEOTIDE SEQUENCE [LARGE SCALE GENOMIC DNA]</scope>
    <source>
        <strain evidence="4 5">DSM 12511</strain>
    </source>
</reference>
<feature type="chain" id="PRO_5038414993" evidence="2">
    <location>
        <begin position="27"/>
        <end position="352"/>
    </location>
</feature>
<dbReference type="CDD" id="cd20000">
    <property type="entry name" value="PBP1_ABC_rhamnose"/>
    <property type="match status" value="1"/>
</dbReference>
<dbReference type="RefSeq" id="WP_184749778.1">
    <property type="nucleotide sequence ID" value="NZ_BAAAJR010000003.1"/>
</dbReference>
<dbReference type="InterPro" id="IPR013459">
    <property type="entry name" value="RhaS"/>
</dbReference>
<evidence type="ECO:0000313" key="5">
    <source>
        <dbReference type="Proteomes" id="UP000537775"/>
    </source>
</evidence>
<comment type="subcellular location">
    <subcellularLocation>
        <location evidence="1">Cell envelope</location>
    </subcellularLocation>
</comment>
<evidence type="ECO:0000313" key="4">
    <source>
        <dbReference type="EMBL" id="MBB6390536.1"/>
    </source>
</evidence>
<dbReference type="Gene3D" id="3.40.50.2300">
    <property type="match status" value="2"/>
</dbReference>
<dbReference type="PANTHER" id="PTHR30036">
    <property type="entry name" value="D-XYLOSE-BINDING PERIPLASMIC PROTEIN"/>
    <property type="match status" value="1"/>
</dbReference>
<sequence>MVIALGRSFGRVGIGLTALVAASALALTGCSSSGTEGTATGDSGGDAGSDVSIVMLPKNLGNPYFDTSTGGAEAAVEEFGGTFEEVGPTEASPTAQVPFIQTAAQQGASALIVSANDPEAICDALDEARDAGVKVVTFDSDTNPDCRDLFINQATAEGIAKIQVDLITEQIGDEGQIAVLSASANATNQNAWIEMMQAELDANHPNVELVEIAYGDDDDQTSFDKTAALLQTYPDLKGIVSPTTVGISAAARYLSTSEYKGEIALTGLGTPNQMREYVEDGTVTAFALWNPADLGYLAAYAAQALATGEITGAEGDTFEAGELGSYTVDADATVLLGEPYVFDADNIGDFDF</sequence>
<comment type="caution">
    <text evidence="4">The sequence shown here is derived from an EMBL/GenBank/DDBJ whole genome shotgun (WGS) entry which is preliminary data.</text>
</comment>
<dbReference type="Pfam" id="PF13407">
    <property type="entry name" value="Peripla_BP_4"/>
    <property type="match status" value="1"/>
</dbReference>
<protein>
    <submittedName>
        <fullName evidence="4">Rhamnose transport system substrate-binding protein</fullName>
    </submittedName>
</protein>
<evidence type="ECO:0000256" key="2">
    <source>
        <dbReference type="SAM" id="SignalP"/>
    </source>
</evidence>
<dbReference type="PROSITE" id="PS51257">
    <property type="entry name" value="PROKAR_LIPOPROTEIN"/>
    <property type="match status" value="1"/>
</dbReference>
<feature type="domain" description="Periplasmic binding protein" evidence="3">
    <location>
        <begin position="53"/>
        <end position="309"/>
    </location>
</feature>
<dbReference type="PANTHER" id="PTHR30036:SF8">
    <property type="entry name" value="ABC-TYPE SUGAR TRANSPORT SYSTEM PERIPLASMIC COMPONENT-LIKE PROTEIN"/>
    <property type="match status" value="1"/>
</dbReference>
<accession>A0A7X0FP55</accession>
<dbReference type="InterPro" id="IPR050555">
    <property type="entry name" value="Bact_Solute-Bind_Prot2"/>
</dbReference>
<dbReference type="EMBL" id="JACHML010000001">
    <property type="protein sequence ID" value="MBB6390536.1"/>
    <property type="molecule type" value="Genomic_DNA"/>
</dbReference>
<keyword evidence="5" id="KW-1185">Reference proteome</keyword>
<evidence type="ECO:0000259" key="3">
    <source>
        <dbReference type="Pfam" id="PF13407"/>
    </source>
</evidence>
<dbReference type="GO" id="GO:0015762">
    <property type="term" value="P:rhamnose transmembrane transport"/>
    <property type="evidence" value="ECO:0007669"/>
    <property type="project" value="InterPro"/>
</dbReference>
<dbReference type="InterPro" id="IPR028082">
    <property type="entry name" value="Peripla_BP_I"/>
</dbReference>
<proteinExistence type="predicted"/>
<name>A0A7X0FP55_9MICO</name>
<dbReference type="GO" id="GO:0030246">
    <property type="term" value="F:carbohydrate binding"/>
    <property type="evidence" value="ECO:0007669"/>
    <property type="project" value="TreeGrafter"/>
</dbReference>